<evidence type="ECO:0000313" key="1">
    <source>
        <dbReference type="EMBL" id="OBZ96998.1"/>
    </source>
</evidence>
<dbReference type="AlphaFoldDB" id="A0A1C7P6U1"/>
<organism evidence="1 2">
    <name type="scientific">Pararhizobium polonicum</name>
    <dbReference type="NCBI Taxonomy" id="1612624"/>
    <lineage>
        <taxon>Bacteria</taxon>
        <taxon>Pseudomonadati</taxon>
        <taxon>Pseudomonadota</taxon>
        <taxon>Alphaproteobacteria</taxon>
        <taxon>Hyphomicrobiales</taxon>
        <taxon>Rhizobiaceae</taxon>
        <taxon>Rhizobium/Agrobacterium group</taxon>
        <taxon>Pararhizobium</taxon>
    </lineage>
</organism>
<gene>
    <name evidence="1" type="ORF">ADU59_04700</name>
</gene>
<keyword evidence="2" id="KW-1185">Reference proteome</keyword>
<sequence length="352" mass="37615">MLLPTQQAGFTAVTSLMQSVIDDAEKRRIEEEEKLKGKKEDKVLKAGQRTNEAQRAANEKINAHFFNTQGLDVNELKVNLILSLGKMLGIEKQEGQSSFGYGRQLENAIAQLDSKGLFALNEALGLVDLKISVGDLIKAIKNPYGEEDDKLEAALEERATGIAGTAQSRTKALQRLETVADPKTLEELKLERAGKTSDPTKIEDAETKAEREEEIGALEAKEKLEDVKDLHAIVKAQNEQALGSGAAETATAENPADMAIKTIQVLAAGAEAIDMAEAPDTAGTDEGLASAMADRGPAGANGKNDISLSEEEEVYLLSTNGPDMTDTTGTPILAIQVDENGIYALLAKKQAA</sequence>
<proteinExistence type="predicted"/>
<evidence type="ECO:0000313" key="2">
    <source>
        <dbReference type="Proteomes" id="UP000093111"/>
    </source>
</evidence>
<dbReference type="EMBL" id="LGLV01000004">
    <property type="protein sequence ID" value="OBZ96998.1"/>
    <property type="molecule type" value="Genomic_DNA"/>
</dbReference>
<comment type="caution">
    <text evidence="1">The sequence shown here is derived from an EMBL/GenBank/DDBJ whole genome shotgun (WGS) entry which is preliminary data.</text>
</comment>
<dbReference type="OrthoDB" id="8418607at2"/>
<dbReference type="STRING" id="1612624.ADU59_04700"/>
<dbReference type="Proteomes" id="UP000093111">
    <property type="component" value="Unassembled WGS sequence"/>
</dbReference>
<protein>
    <submittedName>
        <fullName evidence="1">Uncharacterized protein</fullName>
    </submittedName>
</protein>
<accession>A0A1C7P6U1</accession>
<dbReference type="RefSeq" id="WP_068952104.1">
    <property type="nucleotide sequence ID" value="NZ_LGLV01000004.1"/>
</dbReference>
<name>A0A1C7P6U1_9HYPH</name>
<reference evidence="1 2" key="1">
    <citation type="journal article" date="2016" name="Syst. Appl. Microbiol.">
        <title>Pararhizobium polonicum sp. nov. isolated from tumors on stone fruit rootstocks.</title>
        <authorList>
            <person name="Pulawska J."/>
            <person name="Kuzmanovic N."/>
            <person name="Willems A."/>
            <person name="Pothier J.F."/>
        </authorList>
    </citation>
    <scope>NUCLEOTIDE SEQUENCE [LARGE SCALE GENOMIC DNA]</scope>
    <source>
        <strain evidence="1 2">F5.1</strain>
    </source>
</reference>